<sequence length="115" mass="12401">MRRPDDFAVGIGEFLWGAEVVELVVVGFGFLWTKAFQQRQWPEAVRLVEIAAVALRLVFGDESVALPEELGSYAIHGLADAPPKRIVAIAGSLAVGLFNPDQPVLAVIAVFGDEL</sequence>
<feature type="non-terminal residue" evidence="2">
    <location>
        <position position="115"/>
    </location>
</feature>
<evidence type="ECO:0000256" key="1">
    <source>
        <dbReference type="SAM" id="Phobius"/>
    </source>
</evidence>
<name>A0A0A1Z2D6_PSEFL</name>
<evidence type="ECO:0000313" key="2">
    <source>
        <dbReference type="EMBL" id="KGE67384.1"/>
    </source>
</evidence>
<comment type="caution">
    <text evidence="2">The sequence shown here is derived from an EMBL/GenBank/DDBJ whole genome shotgun (WGS) entry which is preliminary data.</text>
</comment>
<protein>
    <submittedName>
        <fullName evidence="2">Uncharacterized protein</fullName>
    </submittedName>
</protein>
<feature type="transmembrane region" description="Helical" evidence="1">
    <location>
        <begin position="14"/>
        <end position="32"/>
    </location>
</feature>
<keyword evidence="1" id="KW-1133">Transmembrane helix</keyword>
<proteinExistence type="predicted"/>
<dbReference type="AlphaFoldDB" id="A0A0A1Z2D6"/>
<keyword evidence="1" id="KW-0812">Transmembrane</keyword>
<organism evidence="2 3">
    <name type="scientific">Pseudomonas fluorescens LMG 5329</name>
    <dbReference type="NCBI Taxonomy" id="1324332"/>
    <lineage>
        <taxon>Bacteria</taxon>
        <taxon>Pseudomonadati</taxon>
        <taxon>Pseudomonadota</taxon>
        <taxon>Gammaproteobacteria</taxon>
        <taxon>Pseudomonadales</taxon>
        <taxon>Pseudomonadaceae</taxon>
        <taxon>Pseudomonas</taxon>
    </lineage>
</organism>
<dbReference type="EMBL" id="ASGY01000092">
    <property type="protein sequence ID" value="KGE67384.1"/>
    <property type="molecule type" value="Genomic_DNA"/>
</dbReference>
<keyword evidence="1" id="KW-0472">Membrane</keyword>
<accession>A0A0A1Z2D6</accession>
<evidence type="ECO:0000313" key="3">
    <source>
        <dbReference type="Proteomes" id="UP000030060"/>
    </source>
</evidence>
<gene>
    <name evidence="2" type="ORF">K814_0113655</name>
</gene>
<dbReference type="Proteomes" id="UP000030060">
    <property type="component" value="Unassembled WGS sequence"/>
</dbReference>
<reference evidence="2 3" key="1">
    <citation type="journal article" date="2013" name="Genome Announc.">
        <title>Draft Genome Sequence of Pseudomonas fluorescens LMG 5329, a White Line-Inducing Principle-Producing Bioindicator for the Mushroom Pathogen Pseudomonas tolaasii.</title>
        <authorList>
            <person name="Ghequire M.G."/>
            <person name="Rokni-Zadeh H."/>
            <person name="Zarrineh P."/>
            <person name="De Mot R."/>
        </authorList>
    </citation>
    <scope>NUCLEOTIDE SEQUENCE [LARGE SCALE GENOMIC DNA]</scope>
    <source>
        <strain evidence="2 3">LMG 5329</strain>
    </source>
</reference>